<dbReference type="AlphaFoldDB" id="A0A9N8DCP4"/>
<name>A0A9N8DCP4_9STRA</name>
<protein>
    <submittedName>
        <fullName evidence="2">Uncharacterized protein</fullName>
    </submittedName>
</protein>
<feature type="region of interest" description="Disordered" evidence="1">
    <location>
        <begin position="63"/>
        <end position="99"/>
    </location>
</feature>
<proteinExistence type="predicted"/>
<reference evidence="2" key="1">
    <citation type="submission" date="2020-06" db="EMBL/GenBank/DDBJ databases">
        <authorList>
            <consortium name="Plant Systems Biology data submission"/>
        </authorList>
    </citation>
    <scope>NUCLEOTIDE SEQUENCE</scope>
    <source>
        <strain evidence="2">D6</strain>
    </source>
</reference>
<evidence type="ECO:0000313" key="3">
    <source>
        <dbReference type="Proteomes" id="UP001153069"/>
    </source>
</evidence>
<evidence type="ECO:0000313" key="2">
    <source>
        <dbReference type="EMBL" id="CAB9498080.1"/>
    </source>
</evidence>
<gene>
    <name evidence="2" type="ORF">SEMRO_31_G020210.1</name>
</gene>
<feature type="compositionally biased region" description="Polar residues" evidence="1">
    <location>
        <begin position="84"/>
        <end position="93"/>
    </location>
</feature>
<keyword evidence="3" id="KW-1185">Reference proteome</keyword>
<accession>A0A9N8DCP4</accession>
<dbReference type="EMBL" id="CAICTM010000031">
    <property type="protein sequence ID" value="CAB9498080.1"/>
    <property type="molecule type" value="Genomic_DNA"/>
</dbReference>
<sequence length="161" mass="17749">MGNANSTAMIRKSLVLRQKKGQLMTEQPATANDQVPSVVKPQHLLAALERYGESNPEELIMMGLSGKSTETRRTSATDWEDSARTASSRSTDNAMPFEDDMMGTMEPQEILRMLENYGTAGHASSADAANKYLQMAKVLQECDMDEEHDDISSLVDMATGW</sequence>
<evidence type="ECO:0000256" key="1">
    <source>
        <dbReference type="SAM" id="MobiDB-lite"/>
    </source>
</evidence>
<dbReference type="Proteomes" id="UP001153069">
    <property type="component" value="Unassembled WGS sequence"/>
</dbReference>
<organism evidence="2 3">
    <name type="scientific">Seminavis robusta</name>
    <dbReference type="NCBI Taxonomy" id="568900"/>
    <lineage>
        <taxon>Eukaryota</taxon>
        <taxon>Sar</taxon>
        <taxon>Stramenopiles</taxon>
        <taxon>Ochrophyta</taxon>
        <taxon>Bacillariophyta</taxon>
        <taxon>Bacillariophyceae</taxon>
        <taxon>Bacillariophycidae</taxon>
        <taxon>Naviculales</taxon>
        <taxon>Naviculaceae</taxon>
        <taxon>Seminavis</taxon>
    </lineage>
</organism>
<comment type="caution">
    <text evidence="2">The sequence shown here is derived from an EMBL/GenBank/DDBJ whole genome shotgun (WGS) entry which is preliminary data.</text>
</comment>